<dbReference type="InterPro" id="IPR052701">
    <property type="entry name" value="GAG_Ulvan_Degrading_Sulfatases"/>
</dbReference>
<dbReference type="GO" id="GO:0004065">
    <property type="term" value="F:arylsulfatase activity"/>
    <property type="evidence" value="ECO:0007669"/>
    <property type="project" value="UniProtKB-EC"/>
</dbReference>
<evidence type="ECO:0000259" key="4">
    <source>
        <dbReference type="Pfam" id="PF00884"/>
    </source>
</evidence>
<protein>
    <submittedName>
        <fullName evidence="5">Arylsulfatase</fullName>
        <ecNumber evidence="5">3.1.6.1</ecNumber>
    </submittedName>
</protein>
<dbReference type="SUPFAM" id="SSF53649">
    <property type="entry name" value="Alkaline phosphatase-like"/>
    <property type="match status" value="1"/>
</dbReference>
<dbReference type="PROSITE" id="PS00149">
    <property type="entry name" value="SULFATASE_2"/>
    <property type="match status" value="1"/>
</dbReference>
<evidence type="ECO:0000256" key="3">
    <source>
        <dbReference type="SAM" id="SignalP"/>
    </source>
</evidence>
<dbReference type="OrthoDB" id="9783154at2"/>
<dbReference type="InterPro" id="IPR024607">
    <property type="entry name" value="Sulfatase_CS"/>
</dbReference>
<keyword evidence="2 5" id="KW-0378">Hydrolase</keyword>
<dbReference type="InterPro" id="IPR000917">
    <property type="entry name" value="Sulfatase_N"/>
</dbReference>
<dbReference type="PANTHER" id="PTHR43751">
    <property type="entry name" value="SULFATASE"/>
    <property type="match status" value="1"/>
</dbReference>
<accession>A0A5C6B0W8</accession>
<evidence type="ECO:0000313" key="6">
    <source>
        <dbReference type="Proteomes" id="UP000320176"/>
    </source>
</evidence>
<feature type="domain" description="Sulfatase N-terminal" evidence="4">
    <location>
        <begin position="48"/>
        <end position="420"/>
    </location>
</feature>
<dbReference type="AlphaFoldDB" id="A0A5C6B0W8"/>
<evidence type="ECO:0000256" key="1">
    <source>
        <dbReference type="ARBA" id="ARBA00008779"/>
    </source>
</evidence>
<dbReference type="Gene3D" id="3.30.1120.10">
    <property type="match status" value="1"/>
</dbReference>
<dbReference type="Proteomes" id="UP000320176">
    <property type="component" value="Unassembled WGS sequence"/>
</dbReference>
<dbReference type="EC" id="3.1.6.1" evidence="5"/>
<dbReference type="InterPro" id="IPR017850">
    <property type="entry name" value="Alkaline_phosphatase_core_sf"/>
</dbReference>
<feature type="chain" id="PRO_5022794210" evidence="3">
    <location>
        <begin position="40"/>
        <end position="530"/>
    </location>
</feature>
<dbReference type="PANTHER" id="PTHR43751:SF7">
    <property type="entry name" value="ARYLSULPHATASE A"/>
    <property type="match status" value="1"/>
</dbReference>
<sequence length="530" mass="57894" precursor="true">MSRFRTVPALCVPALCVPALCVAALLACCQARLASQAQAAETRAAETPNVIVIMADDLGYGDLSCYGATELSTPNIDALAENGLRFTQGYCSASTCTPTRFSFLTGMYAFRQPGAGIAPPNATALVKPGTETIASIMKRAGYATGVVGKWHLGLGEGDAPDWNGELKPGPLEIGFDYCYLLPTTNDRVPSVYVENHRVDGLDPADPLWVGNKRPSPDHPVGSDPEVRKTLKMDWSHGHNNTVHNGIGRIGFYTGGNAARWRDEDLADKWVEKSVQWIEQNQSKPFFLFFASHDLHVPRMPHERFQGKTKLGYRGDSIIQLDWCVGELTKTLDRLGIRDNTMILFCSDNGPVLDDGYEDGAITKLGSHQPSGIYRGGKYSIYEGGTRTPLIAHWPGTIKPSTSDKIVCTVDFAASMAALTGQELADSACPDSFNVLPALLGQDDAKGRDHLLQQPNKGPTLALRIGDWKVLSYENAKPMKHLTYEKGPGKYELYHLADDPSETKNLADQEPERLKEMLAALEKIKADGRSR</sequence>
<dbReference type="Gene3D" id="3.40.720.10">
    <property type="entry name" value="Alkaline Phosphatase, subunit A"/>
    <property type="match status" value="1"/>
</dbReference>
<evidence type="ECO:0000313" key="5">
    <source>
        <dbReference type="EMBL" id="TWU05042.1"/>
    </source>
</evidence>
<dbReference type="EMBL" id="SJPN01000003">
    <property type="protein sequence ID" value="TWU05042.1"/>
    <property type="molecule type" value="Genomic_DNA"/>
</dbReference>
<proteinExistence type="inferred from homology"/>
<gene>
    <name evidence="5" type="primary">atsA_41</name>
    <name evidence="5" type="ORF">Pla52n_30880</name>
</gene>
<dbReference type="RefSeq" id="WP_146520360.1">
    <property type="nucleotide sequence ID" value="NZ_CP151726.1"/>
</dbReference>
<keyword evidence="6" id="KW-1185">Reference proteome</keyword>
<dbReference type="PROSITE" id="PS00523">
    <property type="entry name" value="SULFATASE_1"/>
    <property type="match status" value="1"/>
</dbReference>
<keyword evidence="3" id="KW-0732">Signal</keyword>
<dbReference type="CDD" id="cd16143">
    <property type="entry name" value="ARS_like"/>
    <property type="match status" value="1"/>
</dbReference>
<organism evidence="5 6">
    <name type="scientific">Stieleria varia</name>
    <dbReference type="NCBI Taxonomy" id="2528005"/>
    <lineage>
        <taxon>Bacteria</taxon>
        <taxon>Pseudomonadati</taxon>
        <taxon>Planctomycetota</taxon>
        <taxon>Planctomycetia</taxon>
        <taxon>Pirellulales</taxon>
        <taxon>Pirellulaceae</taxon>
        <taxon>Stieleria</taxon>
    </lineage>
</organism>
<feature type="signal peptide" evidence="3">
    <location>
        <begin position="1"/>
        <end position="39"/>
    </location>
</feature>
<dbReference type="PROSITE" id="PS51257">
    <property type="entry name" value="PROKAR_LIPOPROTEIN"/>
    <property type="match status" value="1"/>
</dbReference>
<dbReference type="Pfam" id="PF00884">
    <property type="entry name" value="Sulfatase"/>
    <property type="match status" value="1"/>
</dbReference>
<reference evidence="5 6" key="1">
    <citation type="submission" date="2019-02" db="EMBL/GenBank/DDBJ databases">
        <title>Deep-cultivation of Planctomycetes and their phenomic and genomic characterization uncovers novel biology.</title>
        <authorList>
            <person name="Wiegand S."/>
            <person name="Jogler M."/>
            <person name="Boedeker C."/>
            <person name="Pinto D."/>
            <person name="Vollmers J."/>
            <person name="Rivas-Marin E."/>
            <person name="Kohn T."/>
            <person name="Peeters S.H."/>
            <person name="Heuer A."/>
            <person name="Rast P."/>
            <person name="Oberbeckmann S."/>
            <person name="Bunk B."/>
            <person name="Jeske O."/>
            <person name="Meyerdierks A."/>
            <person name="Storesund J.E."/>
            <person name="Kallscheuer N."/>
            <person name="Luecker S."/>
            <person name="Lage O.M."/>
            <person name="Pohl T."/>
            <person name="Merkel B.J."/>
            <person name="Hornburger P."/>
            <person name="Mueller R.-W."/>
            <person name="Bruemmer F."/>
            <person name="Labrenz M."/>
            <person name="Spormann A.M."/>
            <person name="Op Den Camp H."/>
            <person name="Overmann J."/>
            <person name="Amann R."/>
            <person name="Jetten M.S.M."/>
            <person name="Mascher T."/>
            <person name="Medema M.H."/>
            <person name="Devos D.P."/>
            <person name="Kaster A.-K."/>
            <person name="Ovreas L."/>
            <person name="Rohde M."/>
            <person name="Galperin M.Y."/>
            <person name="Jogler C."/>
        </authorList>
    </citation>
    <scope>NUCLEOTIDE SEQUENCE [LARGE SCALE GENOMIC DNA]</scope>
    <source>
        <strain evidence="5 6">Pla52n</strain>
    </source>
</reference>
<evidence type="ECO:0000256" key="2">
    <source>
        <dbReference type="ARBA" id="ARBA00022801"/>
    </source>
</evidence>
<comment type="caution">
    <text evidence="5">The sequence shown here is derived from an EMBL/GenBank/DDBJ whole genome shotgun (WGS) entry which is preliminary data.</text>
</comment>
<name>A0A5C6B0W8_9BACT</name>
<comment type="similarity">
    <text evidence="1">Belongs to the sulfatase family.</text>
</comment>